<keyword evidence="11" id="KW-1185">Reference proteome</keyword>
<keyword evidence="3 7" id="KW-0479">Metal-binding</keyword>
<feature type="signal peptide" evidence="8">
    <location>
        <begin position="1"/>
        <end position="19"/>
    </location>
</feature>
<accession>A0A562MWE2</accession>
<dbReference type="InterPro" id="IPR000923">
    <property type="entry name" value="BlueCu_1"/>
</dbReference>
<feature type="binding site" evidence="7">
    <location>
        <position position="59"/>
    </location>
    <ligand>
        <name>Cu cation</name>
        <dbReference type="ChEBI" id="CHEBI:23378"/>
    </ligand>
</feature>
<evidence type="ECO:0000256" key="7">
    <source>
        <dbReference type="PIRSR" id="PIRSR602386-1"/>
    </source>
</evidence>
<evidence type="ECO:0000256" key="3">
    <source>
        <dbReference type="ARBA" id="ARBA00022723"/>
    </source>
</evidence>
<evidence type="ECO:0000256" key="8">
    <source>
        <dbReference type="SAM" id="SignalP"/>
    </source>
</evidence>
<protein>
    <submittedName>
        <fullName evidence="10">Pseudoazurin</fullName>
    </submittedName>
</protein>
<evidence type="ECO:0000313" key="10">
    <source>
        <dbReference type="EMBL" id="TWI24108.1"/>
    </source>
</evidence>
<keyword evidence="8" id="KW-0732">Signal</keyword>
<dbReference type="Proteomes" id="UP000317122">
    <property type="component" value="Unassembled WGS sequence"/>
</dbReference>
<dbReference type="GO" id="GO:0005507">
    <property type="term" value="F:copper ion binding"/>
    <property type="evidence" value="ECO:0007669"/>
    <property type="project" value="InterPro"/>
</dbReference>
<dbReference type="InterPro" id="IPR002386">
    <property type="entry name" value="Amicyanin/Pseudoazurin"/>
</dbReference>
<name>A0A562MWE2_9HYPH</name>
<evidence type="ECO:0000256" key="4">
    <source>
        <dbReference type="ARBA" id="ARBA00022764"/>
    </source>
</evidence>
<evidence type="ECO:0000256" key="1">
    <source>
        <dbReference type="ARBA" id="ARBA00004418"/>
    </source>
</evidence>
<dbReference type="SUPFAM" id="SSF49503">
    <property type="entry name" value="Cupredoxins"/>
    <property type="match status" value="1"/>
</dbReference>
<evidence type="ECO:0000256" key="2">
    <source>
        <dbReference type="ARBA" id="ARBA00022448"/>
    </source>
</evidence>
<dbReference type="GO" id="GO:0009055">
    <property type="term" value="F:electron transfer activity"/>
    <property type="evidence" value="ECO:0007669"/>
    <property type="project" value="InterPro"/>
</dbReference>
<organism evidence="10 11">
    <name type="scientific">Mesorhizobium tianshanense</name>
    <dbReference type="NCBI Taxonomy" id="39844"/>
    <lineage>
        <taxon>Bacteria</taxon>
        <taxon>Pseudomonadati</taxon>
        <taxon>Pseudomonadota</taxon>
        <taxon>Alphaproteobacteria</taxon>
        <taxon>Hyphomicrobiales</taxon>
        <taxon>Phyllobacteriaceae</taxon>
        <taxon>Mesorhizobium</taxon>
    </lineage>
</organism>
<dbReference type="InterPro" id="IPR008972">
    <property type="entry name" value="Cupredoxin"/>
</dbReference>
<dbReference type="PROSITE" id="PS51257">
    <property type="entry name" value="PROKAR_LIPOPROTEIN"/>
    <property type="match status" value="1"/>
</dbReference>
<dbReference type="AlphaFoldDB" id="A0A562MWE2"/>
<evidence type="ECO:0000259" key="9">
    <source>
        <dbReference type="Pfam" id="PF00127"/>
    </source>
</evidence>
<sequence>MRLQILTLFLSLATSSACAETHDIKMLNRNETGPMVYEPDFVQIAPGDTVKFIAAASGHNAATIDGMVPDGHPDFKGNVAWQLTARMRSFPYSFPFNRKNLIDMILKLTASVRRTGVCQPVRSASRRRS</sequence>
<comment type="caution">
    <text evidence="10">The sequence shown here is derived from an EMBL/GenBank/DDBJ whole genome shotgun (WGS) entry which is preliminary data.</text>
</comment>
<reference evidence="10 11" key="1">
    <citation type="journal article" date="2015" name="Stand. Genomic Sci.">
        <title>Genomic Encyclopedia of Bacterial and Archaeal Type Strains, Phase III: the genomes of soil and plant-associated and newly described type strains.</title>
        <authorList>
            <person name="Whitman W.B."/>
            <person name="Woyke T."/>
            <person name="Klenk H.P."/>
            <person name="Zhou Y."/>
            <person name="Lilburn T.G."/>
            <person name="Beck B.J."/>
            <person name="De Vos P."/>
            <person name="Vandamme P."/>
            <person name="Eisen J.A."/>
            <person name="Garrity G."/>
            <person name="Hugenholtz P."/>
            <person name="Kyrpides N.C."/>
        </authorList>
    </citation>
    <scope>NUCLEOTIDE SEQUENCE [LARGE SCALE GENOMIC DNA]</scope>
    <source>
        <strain evidence="10 11">CGMCC 1.2546</strain>
    </source>
</reference>
<feature type="chain" id="PRO_5021840367" evidence="8">
    <location>
        <begin position="20"/>
        <end position="129"/>
    </location>
</feature>
<evidence type="ECO:0000256" key="6">
    <source>
        <dbReference type="ARBA" id="ARBA00023008"/>
    </source>
</evidence>
<keyword evidence="5" id="KW-0249">Electron transport</keyword>
<evidence type="ECO:0000256" key="5">
    <source>
        <dbReference type="ARBA" id="ARBA00022982"/>
    </source>
</evidence>
<dbReference type="GO" id="GO:0042597">
    <property type="term" value="C:periplasmic space"/>
    <property type="evidence" value="ECO:0007669"/>
    <property type="project" value="UniProtKB-SubCell"/>
</dbReference>
<keyword evidence="4" id="KW-0574">Periplasm</keyword>
<comment type="subcellular location">
    <subcellularLocation>
        <location evidence="1">Periplasm</location>
    </subcellularLocation>
</comment>
<proteinExistence type="predicted"/>
<keyword evidence="6 7" id="KW-0186">Copper</keyword>
<dbReference type="EMBL" id="VLKT01000057">
    <property type="protein sequence ID" value="TWI24108.1"/>
    <property type="molecule type" value="Genomic_DNA"/>
</dbReference>
<dbReference type="PRINTS" id="PR00155">
    <property type="entry name" value="AMICYANIN"/>
</dbReference>
<gene>
    <name evidence="10" type="ORF">IQ26_06332</name>
</gene>
<evidence type="ECO:0000313" key="11">
    <source>
        <dbReference type="Proteomes" id="UP000317122"/>
    </source>
</evidence>
<feature type="domain" description="Blue (type 1) copper" evidence="9">
    <location>
        <begin position="25"/>
        <end position="79"/>
    </location>
</feature>
<keyword evidence="2" id="KW-0813">Transport</keyword>
<dbReference type="Gene3D" id="2.60.40.420">
    <property type="entry name" value="Cupredoxins - blue copper proteins"/>
    <property type="match status" value="1"/>
</dbReference>
<dbReference type="RefSeq" id="WP_240547328.1">
    <property type="nucleotide sequence ID" value="NZ_BSPF01000132.1"/>
</dbReference>
<dbReference type="Pfam" id="PF00127">
    <property type="entry name" value="Copper-bind"/>
    <property type="match status" value="1"/>
</dbReference>
<comment type="cofactor">
    <cofactor evidence="7">
        <name>Cu cation</name>
        <dbReference type="ChEBI" id="CHEBI:23378"/>
    </cofactor>
    <text evidence="7">Binds 1 copper ion per subunit.</text>
</comment>